<dbReference type="EMBL" id="MU394289">
    <property type="protein sequence ID" value="KAI6090770.1"/>
    <property type="molecule type" value="Genomic_DNA"/>
</dbReference>
<name>A0ACC0DE27_9PEZI</name>
<comment type="caution">
    <text evidence="1">The sequence shown here is derived from an EMBL/GenBank/DDBJ whole genome shotgun (WGS) entry which is preliminary data.</text>
</comment>
<sequence length="403" mass="45312">MASSSNAGLTIPPDNVRPNSRCYSTPQTPTTPFSHAQPMAQRESYSAMYDRAIQAKLLAGEAYDDFYSDLDVLNRSPTGMPSIAANQMYFPNYNEHRIFKPETHATLTCFEQKIHCVANALDEMNFEDAKVEGGQSLRSLPFDREDFIARCLQGPAYLSTPTPKFGSGRTSESSTDSTPESSAGTAHESCTGELDRIAKRENLHTCLAILLKEYFTLLHMHHQNLKFPRVSRRAHEAHFRTARDREGLNNEACAYMRYIDDWIYPEPDPIFRRFENILYTRSKRLTQFLKHVCCLFCFDPLPTSASDDDPRVRYSLRGFDRFFKGLLGLISMALLAAPVSILYLRTDLSRAAYLGVVVAFSGVFCCVMTAIETNTARLIVSLAAFFAVLVTFLSNNMANCGVE</sequence>
<reference evidence="1 2" key="1">
    <citation type="journal article" date="2022" name="New Phytol.">
        <title>Ecological generalism drives hyperdiversity of secondary metabolite gene clusters in xylarialean endophytes.</title>
        <authorList>
            <person name="Franco M.E.E."/>
            <person name="Wisecaver J.H."/>
            <person name="Arnold A.E."/>
            <person name="Ju Y.M."/>
            <person name="Slot J.C."/>
            <person name="Ahrendt S."/>
            <person name="Moore L.P."/>
            <person name="Eastman K.E."/>
            <person name="Scott K."/>
            <person name="Konkel Z."/>
            <person name="Mondo S.J."/>
            <person name="Kuo A."/>
            <person name="Hayes R.D."/>
            <person name="Haridas S."/>
            <person name="Andreopoulos B."/>
            <person name="Riley R."/>
            <person name="LaButti K."/>
            <person name="Pangilinan J."/>
            <person name="Lipzen A."/>
            <person name="Amirebrahimi M."/>
            <person name="Yan J."/>
            <person name="Adam C."/>
            <person name="Keymanesh K."/>
            <person name="Ng V."/>
            <person name="Louie K."/>
            <person name="Northen T."/>
            <person name="Drula E."/>
            <person name="Henrissat B."/>
            <person name="Hsieh H.M."/>
            <person name="Youens-Clark K."/>
            <person name="Lutzoni F."/>
            <person name="Miadlikowska J."/>
            <person name="Eastwood D.C."/>
            <person name="Hamelin R.C."/>
            <person name="Grigoriev I.V."/>
            <person name="U'Ren J.M."/>
        </authorList>
    </citation>
    <scope>NUCLEOTIDE SEQUENCE [LARGE SCALE GENOMIC DNA]</scope>
    <source>
        <strain evidence="1 2">ER1909</strain>
    </source>
</reference>
<dbReference type="Proteomes" id="UP001497680">
    <property type="component" value="Unassembled WGS sequence"/>
</dbReference>
<keyword evidence="2" id="KW-1185">Reference proteome</keyword>
<evidence type="ECO:0000313" key="1">
    <source>
        <dbReference type="EMBL" id="KAI6090770.1"/>
    </source>
</evidence>
<protein>
    <submittedName>
        <fullName evidence="1">Uncharacterized protein</fullName>
    </submittedName>
</protein>
<gene>
    <name evidence="1" type="ORF">F4821DRAFT_9973</name>
</gene>
<accession>A0ACC0DE27</accession>
<organism evidence="1 2">
    <name type="scientific">Hypoxylon rubiginosum</name>
    <dbReference type="NCBI Taxonomy" id="110542"/>
    <lineage>
        <taxon>Eukaryota</taxon>
        <taxon>Fungi</taxon>
        <taxon>Dikarya</taxon>
        <taxon>Ascomycota</taxon>
        <taxon>Pezizomycotina</taxon>
        <taxon>Sordariomycetes</taxon>
        <taxon>Xylariomycetidae</taxon>
        <taxon>Xylariales</taxon>
        <taxon>Hypoxylaceae</taxon>
        <taxon>Hypoxylon</taxon>
    </lineage>
</organism>
<evidence type="ECO:0000313" key="2">
    <source>
        <dbReference type="Proteomes" id="UP001497680"/>
    </source>
</evidence>
<proteinExistence type="predicted"/>